<comment type="caution">
    <text evidence="11">The sequence shown here is derived from an EMBL/GenBank/DDBJ whole genome shotgun (WGS) entry which is preliminary data.</text>
</comment>
<proteinExistence type="predicted"/>
<evidence type="ECO:0000259" key="10">
    <source>
        <dbReference type="Pfam" id="PF08264"/>
    </source>
</evidence>
<dbReference type="PANTHER" id="PTHR11946">
    <property type="entry name" value="VALYL-TRNA SYNTHETASES"/>
    <property type="match status" value="1"/>
</dbReference>
<evidence type="ECO:0000256" key="4">
    <source>
        <dbReference type="ARBA" id="ARBA00022741"/>
    </source>
</evidence>
<keyword evidence="7 11" id="KW-0030">Aminoacyl-tRNA synthetase</keyword>
<keyword evidence="12" id="KW-1185">Reference proteome</keyword>
<dbReference type="GO" id="GO:0004832">
    <property type="term" value="F:valine-tRNA ligase activity"/>
    <property type="evidence" value="ECO:0007669"/>
    <property type="project" value="UniProtKB-EC"/>
</dbReference>
<reference evidence="11" key="1">
    <citation type="journal article" date="2014" name="Genome Announc.">
        <title>Draft Genome Sequences of Three Alkaliphilic Bacillus Strains, Bacillus wakoensis JCM 9140T, Bacillus akibai JCM 9157T, and Bacillus hemicellulosilyticus JCM 9152T.</title>
        <authorList>
            <person name="Yuki M."/>
            <person name="Oshima K."/>
            <person name="Suda W."/>
            <person name="Oshida Y."/>
            <person name="Kitamura K."/>
            <person name="Iida T."/>
            <person name="Hattori M."/>
            <person name="Ohkuma M."/>
        </authorList>
    </citation>
    <scope>NUCLEOTIDE SEQUENCE [LARGE SCALE GENOMIC DNA]</scope>
    <source>
        <strain evidence="11">JCM 9140</strain>
    </source>
</reference>
<organism evidence="11 12">
    <name type="scientific">Halalkalibacter wakoensis JCM 9140</name>
    <dbReference type="NCBI Taxonomy" id="1236970"/>
    <lineage>
        <taxon>Bacteria</taxon>
        <taxon>Bacillati</taxon>
        <taxon>Bacillota</taxon>
        <taxon>Bacilli</taxon>
        <taxon>Bacillales</taxon>
        <taxon>Bacillaceae</taxon>
        <taxon>Halalkalibacter</taxon>
    </lineage>
</organism>
<dbReference type="InterPro" id="IPR013155">
    <property type="entry name" value="M/V/L/I-tRNA-synth_anticd-bd"/>
</dbReference>
<evidence type="ECO:0000256" key="6">
    <source>
        <dbReference type="ARBA" id="ARBA00022917"/>
    </source>
</evidence>
<name>W4Q5F8_9BACI</name>
<feature type="domain" description="Methionyl/Valyl/Leucyl/Isoleucyl-tRNA synthetase anticodon-binding" evidence="10">
    <location>
        <begin position="1"/>
        <end position="74"/>
    </location>
</feature>
<keyword evidence="3" id="KW-0436">Ligase</keyword>
<accession>W4Q5F8</accession>
<evidence type="ECO:0000313" key="12">
    <source>
        <dbReference type="Proteomes" id="UP000018890"/>
    </source>
</evidence>
<dbReference type="GO" id="GO:0005829">
    <property type="term" value="C:cytosol"/>
    <property type="evidence" value="ECO:0007669"/>
    <property type="project" value="TreeGrafter"/>
</dbReference>
<evidence type="ECO:0000256" key="1">
    <source>
        <dbReference type="ARBA" id="ARBA00013169"/>
    </source>
</evidence>
<dbReference type="STRING" id="1236970.JCM9140_3460"/>
<dbReference type="SUPFAM" id="SSF47323">
    <property type="entry name" value="Anticodon-binding domain of a subclass of class I aminoacyl-tRNA synthetases"/>
    <property type="match status" value="1"/>
</dbReference>
<dbReference type="GO" id="GO:0005524">
    <property type="term" value="F:ATP binding"/>
    <property type="evidence" value="ECO:0007669"/>
    <property type="project" value="UniProtKB-KW"/>
</dbReference>
<dbReference type="InterPro" id="IPR037118">
    <property type="entry name" value="Val-tRNA_synth_C_sf"/>
</dbReference>
<keyword evidence="4" id="KW-0547">Nucleotide-binding</keyword>
<protein>
    <recommendedName>
        <fullName evidence="1">valine--tRNA ligase</fullName>
        <ecNumber evidence="1">6.1.1.9</ecNumber>
    </recommendedName>
    <alternativeName>
        <fullName evidence="8">Valyl-tRNA synthetase</fullName>
    </alternativeName>
</protein>
<dbReference type="InterPro" id="IPR009080">
    <property type="entry name" value="tRNAsynth_Ia_anticodon-bd"/>
</dbReference>
<evidence type="ECO:0000256" key="8">
    <source>
        <dbReference type="ARBA" id="ARBA00029936"/>
    </source>
</evidence>
<evidence type="ECO:0000256" key="7">
    <source>
        <dbReference type="ARBA" id="ARBA00023146"/>
    </source>
</evidence>
<evidence type="ECO:0000256" key="5">
    <source>
        <dbReference type="ARBA" id="ARBA00022840"/>
    </source>
</evidence>
<dbReference type="PANTHER" id="PTHR11946:SF93">
    <property type="entry name" value="VALINE--TRNA LIGASE, CHLOROPLASTIC_MITOCHONDRIAL 2"/>
    <property type="match status" value="1"/>
</dbReference>
<dbReference type="EC" id="6.1.1.9" evidence="1"/>
<gene>
    <name evidence="11" type="ORF">JCM9140_3460</name>
</gene>
<evidence type="ECO:0000313" key="11">
    <source>
        <dbReference type="EMBL" id="GAE27326.1"/>
    </source>
</evidence>
<evidence type="ECO:0000256" key="9">
    <source>
        <dbReference type="ARBA" id="ARBA00047552"/>
    </source>
</evidence>
<dbReference type="Proteomes" id="UP000018890">
    <property type="component" value="Unassembled WGS sequence"/>
</dbReference>
<dbReference type="GO" id="GO:0006438">
    <property type="term" value="P:valyl-tRNA aminoacylation"/>
    <property type="evidence" value="ECO:0007669"/>
    <property type="project" value="InterPro"/>
</dbReference>
<dbReference type="EMBL" id="BAUT01000046">
    <property type="protein sequence ID" value="GAE27326.1"/>
    <property type="molecule type" value="Genomic_DNA"/>
</dbReference>
<dbReference type="Pfam" id="PF08264">
    <property type="entry name" value="Anticodon_1"/>
    <property type="match status" value="1"/>
</dbReference>
<dbReference type="InterPro" id="IPR002303">
    <property type="entry name" value="Valyl-tRNA_ligase"/>
</dbReference>
<comment type="catalytic activity">
    <reaction evidence="9">
        <text>tRNA(Val) + L-valine + ATP = L-valyl-tRNA(Val) + AMP + diphosphate</text>
        <dbReference type="Rhea" id="RHEA:10704"/>
        <dbReference type="Rhea" id="RHEA-COMP:9672"/>
        <dbReference type="Rhea" id="RHEA-COMP:9708"/>
        <dbReference type="ChEBI" id="CHEBI:30616"/>
        <dbReference type="ChEBI" id="CHEBI:33019"/>
        <dbReference type="ChEBI" id="CHEBI:57762"/>
        <dbReference type="ChEBI" id="CHEBI:78442"/>
        <dbReference type="ChEBI" id="CHEBI:78537"/>
        <dbReference type="ChEBI" id="CHEBI:456215"/>
        <dbReference type="EC" id="6.1.1.9"/>
    </reaction>
</comment>
<keyword evidence="5" id="KW-0067">ATP-binding</keyword>
<dbReference type="AlphaFoldDB" id="W4Q5F8"/>
<keyword evidence="2" id="KW-0963">Cytoplasm</keyword>
<evidence type="ECO:0000256" key="3">
    <source>
        <dbReference type="ARBA" id="ARBA00022598"/>
    </source>
</evidence>
<sequence>MRLLHPMMPFITEEIWQHLPHEGESITIAAWPEKNEAYMFKDAVEDMELLKEIIRSVRNTRAELNVPMSKQIELLVNAKDDQVLAKLNRGQSYIEKFCNPSKLQMGTGVKAPEKSMSQVLTGVELFLPLAGLLDLDAEIARLEKELDKLTKEVER</sequence>
<dbReference type="Gene3D" id="1.10.730.10">
    <property type="entry name" value="Isoleucyl-tRNA Synthetase, Domain 1"/>
    <property type="match status" value="1"/>
</dbReference>
<keyword evidence="6" id="KW-0648">Protein biosynthesis</keyword>
<dbReference type="Gene3D" id="1.10.287.380">
    <property type="entry name" value="Valyl-tRNA synthetase, C-terminal domain"/>
    <property type="match status" value="1"/>
</dbReference>
<evidence type="ECO:0000256" key="2">
    <source>
        <dbReference type="ARBA" id="ARBA00022490"/>
    </source>
</evidence>